<dbReference type="EMBL" id="KV407457">
    <property type="protein sequence ID" value="KZF23837.1"/>
    <property type="molecule type" value="Genomic_DNA"/>
</dbReference>
<protein>
    <recommendedName>
        <fullName evidence="4">Ubiquitin-conjugating enzyme E2C-binding protein</fullName>
    </recommendedName>
</protein>
<dbReference type="GO" id="GO:0005829">
    <property type="term" value="C:cytosol"/>
    <property type="evidence" value="ECO:0007669"/>
    <property type="project" value="TreeGrafter"/>
</dbReference>
<dbReference type="OMA" id="QAMKVFY"/>
<accession>A0A161TDC8</accession>
<dbReference type="GO" id="GO:0000209">
    <property type="term" value="P:protein polyubiquitination"/>
    <property type="evidence" value="ECO:0007669"/>
    <property type="project" value="TreeGrafter"/>
</dbReference>
<dbReference type="GO" id="GO:0005634">
    <property type="term" value="C:nucleus"/>
    <property type="evidence" value="ECO:0007669"/>
    <property type="project" value="TreeGrafter"/>
</dbReference>
<dbReference type="GO" id="GO:0051865">
    <property type="term" value="P:protein autoubiquitination"/>
    <property type="evidence" value="ECO:0007669"/>
    <property type="project" value="TreeGrafter"/>
</dbReference>
<dbReference type="RefSeq" id="XP_018189392.1">
    <property type="nucleotide sequence ID" value="XM_018335031.1"/>
</dbReference>
<feature type="compositionally biased region" description="Polar residues" evidence="1">
    <location>
        <begin position="165"/>
        <end position="177"/>
    </location>
</feature>
<dbReference type="GO" id="GO:0031624">
    <property type="term" value="F:ubiquitin conjugating enzyme binding"/>
    <property type="evidence" value="ECO:0007669"/>
    <property type="project" value="TreeGrafter"/>
</dbReference>
<dbReference type="InterPro" id="IPR019193">
    <property type="entry name" value="UBQ-conj_enz_E2-bd_prot"/>
</dbReference>
<dbReference type="GO" id="GO:0000151">
    <property type="term" value="C:ubiquitin ligase complex"/>
    <property type="evidence" value="ECO:0007669"/>
    <property type="project" value="TreeGrafter"/>
</dbReference>
<evidence type="ECO:0008006" key="4">
    <source>
        <dbReference type="Google" id="ProtNLM"/>
    </source>
</evidence>
<gene>
    <name evidence="2" type="ORF">L228DRAFT_267798</name>
</gene>
<evidence type="ECO:0000313" key="3">
    <source>
        <dbReference type="Proteomes" id="UP000076632"/>
    </source>
</evidence>
<dbReference type="PANTHER" id="PTHR31531:SF2">
    <property type="entry name" value="E3 UBIQUITIN-PROTEIN LIGASE E3D"/>
    <property type="match status" value="1"/>
</dbReference>
<dbReference type="OrthoDB" id="386949at2759"/>
<sequence length="388" mass="42874">MSVTSPSTPYIYAELLVNIRQLTIYASLDSIRNDATKVELSSDRETITLSHDGRSATIHLPTKVGGTAALELPQAATKDLSFRLQIAEKDEPLFTRDLLVASSDERAPWPAGSLTADTEVCCRQCDQAFIQAGTIKTWKDLPSENWAEMMDFWHCHKPHDHGHQQSENTGPSATKGYSASNKLVAQSQTGFLDTCHFLFTSQDCVGVEFQSSATDGRTAQELVCSCCNGIIGVVDERAEGWRLFKWALAVRKRPGEQKESHAIEGFIAAQMLALIDSQAVRKFVVHCKGLAGPASALLCWVFTPDLRYSASTKAEGPQRAMKVFFKTLQNPENVLAEQNMSVEEIYLPLNAFLAVHEALESSNSLLPVSAQRFQDWCVGLLDRFDRVS</sequence>
<dbReference type="PANTHER" id="PTHR31531">
    <property type="entry name" value="E3 UBIQUITIN-PROTEIN LIGASE E3D FAMILY MEMBER"/>
    <property type="match status" value="1"/>
</dbReference>
<name>A0A161TDC8_XYLHT</name>
<dbReference type="GO" id="GO:0061630">
    <property type="term" value="F:ubiquitin protein ligase activity"/>
    <property type="evidence" value="ECO:0007669"/>
    <property type="project" value="TreeGrafter"/>
</dbReference>
<proteinExistence type="predicted"/>
<feature type="region of interest" description="Disordered" evidence="1">
    <location>
        <begin position="158"/>
        <end position="177"/>
    </location>
</feature>
<organism evidence="2 3">
    <name type="scientific">Xylona heveae (strain CBS 132557 / TC161)</name>
    <dbReference type="NCBI Taxonomy" id="1328760"/>
    <lineage>
        <taxon>Eukaryota</taxon>
        <taxon>Fungi</taxon>
        <taxon>Dikarya</taxon>
        <taxon>Ascomycota</taxon>
        <taxon>Pezizomycotina</taxon>
        <taxon>Xylonomycetes</taxon>
        <taxon>Xylonales</taxon>
        <taxon>Xylonaceae</taxon>
        <taxon>Xylona</taxon>
    </lineage>
</organism>
<dbReference type="AlphaFoldDB" id="A0A161TDC8"/>
<dbReference type="InParanoid" id="A0A161TDC8"/>
<keyword evidence="3" id="KW-1185">Reference proteome</keyword>
<reference evidence="2 3" key="1">
    <citation type="journal article" date="2016" name="Fungal Biol.">
        <title>The genome of Xylona heveae provides a window into fungal endophytism.</title>
        <authorList>
            <person name="Gazis R."/>
            <person name="Kuo A."/>
            <person name="Riley R."/>
            <person name="LaButti K."/>
            <person name="Lipzen A."/>
            <person name="Lin J."/>
            <person name="Amirebrahimi M."/>
            <person name="Hesse C.N."/>
            <person name="Spatafora J.W."/>
            <person name="Henrissat B."/>
            <person name="Hainaut M."/>
            <person name="Grigoriev I.V."/>
            <person name="Hibbett D.S."/>
        </authorList>
    </citation>
    <scope>NUCLEOTIDE SEQUENCE [LARGE SCALE GENOMIC DNA]</scope>
    <source>
        <strain evidence="2 3">TC161</strain>
    </source>
</reference>
<dbReference type="GeneID" id="28900168"/>
<evidence type="ECO:0000313" key="2">
    <source>
        <dbReference type="EMBL" id="KZF23837.1"/>
    </source>
</evidence>
<dbReference type="Pfam" id="PF09814">
    <property type="entry name" value="HECT_2"/>
    <property type="match status" value="1"/>
</dbReference>
<dbReference type="GO" id="GO:0030332">
    <property type="term" value="F:cyclin binding"/>
    <property type="evidence" value="ECO:0007669"/>
    <property type="project" value="TreeGrafter"/>
</dbReference>
<dbReference type="Proteomes" id="UP000076632">
    <property type="component" value="Unassembled WGS sequence"/>
</dbReference>
<evidence type="ECO:0000256" key="1">
    <source>
        <dbReference type="SAM" id="MobiDB-lite"/>
    </source>
</evidence>
<dbReference type="GO" id="GO:0043161">
    <property type="term" value="P:proteasome-mediated ubiquitin-dependent protein catabolic process"/>
    <property type="evidence" value="ECO:0007669"/>
    <property type="project" value="TreeGrafter"/>
</dbReference>
<dbReference type="STRING" id="1328760.A0A161TDC8"/>
<dbReference type="GO" id="GO:0006513">
    <property type="term" value="P:protein monoubiquitination"/>
    <property type="evidence" value="ECO:0007669"/>
    <property type="project" value="TreeGrafter"/>
</dbReference>
<dbReference type="FunCoup" id="A0A161TDC8">
    <property type="interactions" value="42"/>
</dbReference>